<evidence type="ECO:0000313" key="16">
    <source>
        <dbReference type="EnsemblMetazoa" id="XP_020916490.2"/>
    </source>
</evidence>
<keyword evidence="5" id="KW-0732">Signal</keyword>
<keyword evidence="4" id="KW-0812">Transmembrane</keyword>
<feature type="domain" description="EGF-like" evidence="15">
    <location>
        <begin position="8"/>
        <end position="49"/>
    </location>
</feature>
<name>A0A913Y7S2_EXADI</name>
<dbReference type="PROSITE" id="PS01186">
    <property type="entry name" value="EGF_2"/>
    <property type="match status" value="2"/>
</dbReference>
<comment type="caution">
    <text evidence="13">Lacks conserved residue(s) required for the propagation of feature annotation.</text>
</comment>
<evidence type="ECO:0000256" key="7">
    <source>
        <dbReference type="ARBA" id="ARBA00022837"/>
    </source>
</evidence>
<evidence type="ECO:0000256" key="13">
    <source>
        <dbReference type="PROSITE-ProRule" id="PRU00076"/>
    </source>
</evidence>
<dbReference type="PANTHER" id="PTHR24050">
    <property type="entry name" value="PA14 DOMAIN-CONTAINING PROTEIN"/>
    <property type="match status" value="1"/>
</dbReference>
<dbReference type="Proteomes" id="UP000887567">
    <property type="component" value="Unplaced"/>
</dbReference>
<dbReference type="Gene3D" id="2.60.120.290">
    <property type="entry name" value="Spermadhesin, CUB domain"/>
    <property type="match status" value="1"/>
</dbReference>
<evidence type="ECO:0000256" key="2">
    <source>
        <dbReference type="ARBA" id="ARBA00006373"/>
    </source>
</evidence>
<proteinExistence type="inferred from homology"/>
<evidence type="ECO:0000256" key="6">
    <source>
        <dbReference type="ARBA" id="ARBA00022737"/>
    </source>
</evidence>
<feature type="domain" description="EGF-like" evidence="15">
    <location>
        <begin position="137"/>
        <end position="180"/>
    </location>
</feature>
<evidence type="ECO:0000256" key="3">
    <source>
        <dbReference type="ARBA" id="ARBA00022536"/>
    </source>
</evidence>
<feature type="domain" description="EGF-like" evidence="15">
    <location>
        <begin position="96"/>
        <end position="136"/>
    </location>
</feature>
<dbReference type="GO" id="GO:0048731">
    <property type="term" value="P:system development"/>
    <property type="evidence" value="ECO:0007669"/>
    <property type="project" value="UniProtKB-ARBA"/>
</dbReference>
<keyword evidence="3 13" id="KW-0245">EGF-like domain</keyword>
<dbReference type="FunFam" id="2.10.25.10:FF:000038">
    <property type="entry name" value="Fibrillin 2"/>
    <property type="match status" value="2"/>
</dbReference>
<keyword evidence="11" id="KW-0325">Glycoprotein</keyword>
<evidence type="ECO:0000256" key="8">
    <source>
        <dbReference type="ARBA" id="ARBA00022989"/>
    </source>
</evidence>
<evidence type="ECO:0000256" key="9">
    <source>
        <dbReference type="ARBA" id="ARBA00023136"/>
    </source>
</evidence>
<dbReference type="Pfam" id="PF12661">
    <property type="entry name" value="hEGF"/>
    <property type="match status" value="1"/>
</dbReference>
<dbReference type="CDD" id="cd00041">
    <property type="entry name" value="CUB"/>
    <property type="match status" value="1"/>
</dbReference>
<dbReference type="Pfam" id="PF07645">
    <property type="entry name" value="EGF_CA"/>
    <property type="match status" value="2"/>
</dbReference>
<dbReference type="OMA" id="KCAADER"/>
<evidence type="ECO:0000256" key="10">
    <source>
        <dbReference type="ARBA" id="ARBA00023157"/>
    </source>
</evidence>
<dbReference type="OrthoDB" id="10060424at2759"/>
<dbReference type="PROSITE" id="PS01187">
    <property type="entry name" value="EGF_CA"/>
    <property type="match status" value="1"/>
</dbReference>
<sequence length="284" mass="30959">MGDKCEIDLDECNTGHHMCHPNAACTNNVGSYTCACQTGYQGNGRSSCTDIDECLTKKCAADERCYSNIQSITSTSCFNTVKCSSGYRWGSTSCIDMDECNYGTYSCPVNTHCVNTAGSYTCKCNTGYHGGSSSCSDINECTNGVHKCPNNARCTNTVGSYTCQCRTGSHGIVTVQTNCQYSSFDRFCGRITSPGFPGLYTNMLSCYWKLYSTTAVSIAIESFNTEANYDYLRIYDGPSVSSKKIGEFHGLNQMGTNTSSSRYLYVTFTTDGSALKTGFSFIYK</sequence>
<evidence type="ECO:0000259" key="14">
    <source>
        <dbReference type="PROSITE" id="PS01180"/>
    </source>
</evidence>
<evidence type="ECO:0000256" key="12">
    <source>
        <dbReference type="PROSITE-ProRule" id="PRU00059"/>
    </source>
</evidence>
<keyword evidence="17" id="KW-1185">Reference proteome</keyword>
<keyword evidence="9" id="KW-0472">Membrane</keyword>
<dbReference type="AlphaFoldDB" id="A0A913Y7S2"/>
<dbReference type="PROSITE" id="PS50026">
    <property type="entry name" value="EGF_3"/>
    <property type="match status" value="3"/>
</dbReference>
<keyword evidence="8" id="KW-1133">Transmembrane helix</keyword>
<keyword evidence="6" id="KW-0677">Repeat</keyword>
<evidence type="ECO:0000256" key="11">
    <source>
        <dbReference type="ARBA" id="ARBA00023180"/>
    </source>
</evidence>
<dbReference type="PROSITE" id="PS00010">
    <property type="entry name" value="ASX_HYDROXYL"/>
    <property type="match status" value="3"/>
</dbReference>
<dbReference type="InterPro" id="IPR001881">
    <property type="entry name" value="EGF-like_Ca-bd_dom"/>
</dbReference>
<evidence type="ECO:0000256" key="1">
    <source>
        <dbReference type="ARBA" id="ARBA00004479"/>
    </source>
</evidence>
<keyword evidence="10 12" id="KW-1015">Disulfide bond</keyword>
<evidence type="ECO:0000256" key="5">
    <source>
        <dbReference type="ARBA" id="ARBA00022729"/>
    </source>
</evidence>
<dbReference type="InterPro" id="IPR035914">
    <property type="entry name" value="Sperma_CUB_dom_sf"/>
</dbReference>
<protein>
    <submittedName>
        <fullName evidence="16">Uncharacterized protein</fullName>
    </submittedName>
</protein>
<comment type="similarity">
    <text evidence="2">Belongs to the EGF domain peptide family.</text>
</comment>
<dbReference type="KEGG" id="epa:110253875"/>
<keyword evidence="7" id="KW-0106">Calcium</keyword>
<accession>A0A913Y7S2</accession>
<dbReference type="PROSITE" id="PS01180">
    <property type="entry name" value="CUB"/>
    <property type="match status" value="1"/>
</dbReference>
<evidence type="ECO:0000256" key="4">
    <source>
        <dbReference type="ARBA" id="ARBA00022692"/>
    </source>
</evidence>
<dbReference type="Pfam" id="PF00431">
    <property type="entry name" value="CUB"/>
    <property type="match status" value="1"/>
</dbReference>
<comment type="subcellular location">
    <subcellularLocation>
        <location evidence="1">Membrane</location>
        <topology evidence="1">Single-pass type I membrane protein</topology>
    </subcellularLocation>
</comment>
<dbReference type="InterPro" id="IPR018097">
    <property type="entry name" value="EGF_Ca-bd_CS"/>
</dbReference>
<dbReference type="CDD" id="cd00054">
    <property type="entry name" value="EGF_CA"/>
    <property type="match status" value="3"/>
</dbReference>
<dbReference type="GO" id="GO:0016020">
    <property type="term" value="C:membrane"/>
    <property type="evidence" value="ECO:0007669"/>
    <property type="project" value="UniProtKB-SubCell"/>
</dbReference>
<evidence type="ECO:0000313" key="17">
    <source>
        <dbReference type="Proteomes" id="UP000887567"/>
    </source>
</evidence>
<dbReference type="SMART" id="SM00042">
    <property type="entry name" value="CUB"/>
    <property type="match status" value="1"/>
</dbReference>
<dbReference type="PANTHER" id="PTHR24050:SF28">
    <property type="entry name" value="UROMODULIN-LIKE"/>
    <property type="match status" value="1"/>
</dbReference>
<dbReference type="InterPro" id="IPR000859">
    <property type="entry name" value="CUB_dom"/>
</dbReference>
<dbReference type="SUPFAM" id="SSF57196">
    <property type="entry name" value="EGF/Laminin"/>
    <property type="match status" value="3"/>
</dbReference>
<feature type="disulfide bond" evidence="12">
    <location>
        <begin position="179"/>
        <end position="206"/>
    </location>
</feature>
<dbReference type="EnsemblMetazoa" id="XM_021060831.2">
    <property type="protein sequence ID" value="XP_020916490.2"/>
    <property type="gene ID" value="LOC110253875"/>
</dbReference>
<dbReference type="InterPro" id="IPR052235">
    <property type="entry name" value="Nephronectin_domain"/>
</dbReference>
<dbReference type="RefSeq" id="XP_020916490.2">
    <property type="nucleotide sequence ID" value="XM_021060831.2"/>
</dbReference>
<dbReference type="GeneID" id="110253875"/>
<dbReference type="InterPro" id="IPR000152">
    <property type="entry name" value="EGF-type_Asp/Asn_hydroxyl_site"/>
</dbReference>
<feature type="domain" description="CUB" evidence="14">
    <location>
        <begin position="179"/>
        <end position="284"/>
    </location>
</feature>
<evidence type="ECO:0000259" key="15">
    <source>
        <dbReference type="PROSITE" id="PS50026"/>
    </source>
</evidence>
<dbReference type="InterPro" id="IPR000742">
    <property type="entry name" value="EGF"/>
</dbReference>
<dbReference type="GO" id="GO:0048513">
    <property type="term" value="P:animal organ development"/>
    <property type="evidence" value="ECO:0007669"/>
    <property type="project" value="UniProtKB-ARBA"/>
</dbReference>
<dbReference type="SMART" id="SM00181">
    <property type="entry name" value="EGF"/>
    <property type="match status" value="3"/>
</dbReference>
<reference evidence="16" key="1">
    <citation type="submission" date="2022-11" db="UniProtKB">
        <authorList>
            <consortium name="EnsemblMetazoa"/>
        </authorList>
    </citation>
    <scope>IDENTIFICATION</scope>
</reference>
<dbReference type="InterPro" id="IPR013032">
    <property type="entry name" value="EGF-like_CS"/>
</dbReference>
<dbReference type="Gene3D" id="2.10.25.10">
    <property type="entry name" value="Laminin"/>
    <property type="match status" value="3"/>
</dbReference>
<dbReference type="InterPro" id="IPR049883">
    <property type="entry name" value="NOTCH1_EGF-like"/>
</dbReference>
<dbReference type="FunFam" id="2.10.25.10:FF:000202">
    <property type="entry name" value="Multiple epidermal growth factor-like domains 8"/>
    <property type="match status" value="1"/>
</dbReference>
<organism evidence="16 17">
    <name type="scientific">Exaiptasia diaphana</name>
    <name type="common">Tropical sea anemone</name>
    <name type="synonym">Aiptasia pulchella</name>
    <dbReference type="NCBI Taxonomy" id="2652724"/>
    <lineage>
        <taxon>Eukaryota</taxon>
        <taxon>Metazoa</taxon>
        <taxon>Cnidaria</taxon>
        <taxon>Anthozoa</taxon>
        <taxon>Hexacorallia</taxon>
        <taxon>Actiniaria</taxon>
        <taxon>Aiptasiidae</taxon>
        <taxon>Exaiptasia</taxon>
    </lineage>
</organism>
<dbReference type="GO" id="GO:0005509">
    <property type="term" value="F:calcium ion binding"/>
    <property type="evidence" value="ECO:0007669"/>
    <property type="project" value="InterPro"/>
</dbReference>
<dbReference type="SUPFAM" id="SSF49854">
    <property type="entry name" value="Spermadhesin, CUB domain"/>
    <property type="match status" value="1"/>
</dbReference>
<dbReference type="SMART" id="SM00179">
    <property type="entry name" value="EGF_CA"/>
    <property type="match status" value="3"/>
</dbReference>